<keyword evidence="1" id="KW-1133">Transmembrane helix</keyword>
<comment type="caution">
    <text evidence="2">The sequence shown here is derived from an EMBL/GenBank/DDBJ whole genome shotgun (WGS) entry which is preliminary data.</text>
</comment>
<keyword evidence="1" id="KW-0812">Transmembrane</keyword>
<organism evidence="2 3">
    <name type="scientific">Providencia stuartii</name>
    <dbReference type="NCBI Taxonomy" id="588"/>
    <lineage>
        <taxon>Bacteria</taxon>
        <taxon>Pseudomonadati</taxon>
        <taxon>Pseudomonadota</taxon>
        <taxon>Gammaproteobacteria</taxon>
        <taxon>Enterobacterales</taxon>
        <taxon>Morganellaceae</taxon>
        <taxon>Providencia</taxon>
    </lineage>
</organism>
<dbReference type="EMBL" id="LVIE01000191">
    <property type="protein sequence ID" value="OHT23101.1"/>
    <property type="molecule type" value="Genomic_DNA"/>
</dbReference>
<protein>
    <submittedName>
        <fullName evidence="2">Uncharacterized protein</fullName>
    </submittedName>
</protein>
<evidence type="ECO:0000256" key="1">
    <source>
        <dbReference type="SAM" id="Phobius"/>
    </source>
</evidence>
<dbReference type="AlphaFoldDB" id="A0A1S1HNV9"/>
<reference evidence="2 3" key="1">
    <citation type="submission" date="2016-03" db="EMBL/GenBank/DDBJ databases">
        <title>Genome sequence of Providencia stuartii strain, isolated from the salivary glands of larval Lucilia sericata.</title>
        <authorList>
            <person name="Yuan Y."/>
            <person name="Zhang Y."/>
            <person name="Fu S."/>
            <person name="Crippen T.L."/>
            <person name="Visi D."/>
            <person name="Benbow M.E."/>
            <person name="Allen M."/>
            <person name="Tomberlin J.K."/>
            <person name="Sze S.-H."/>
            <person name="Tarone A.M."/>
        </authorList>
    </citation>
    <scope>NUCLEOTIDE SEQUENCE [LARGE SCALE GENOMIC DNA]</scope>
    <source>
        <strain evidence="2 3">Crippen</strain>
    </source>
</reference>
<gene>
    <name evidence="2" type="ORF">A3Q29_21230</name>
</gene>
<keyword evidence="1" id="KW-0472">Membrane</keyword>
<proteinExistence type="predicted"/>
<accession>A0A1S1HNV9</accession>
<sequence length="189" mass="20712">MTKRYLPTEGISIASLVAKGTRNNHWQGAGAGVGSGGIVVGGGLGTSISRSELVNRLDVLGKAPAQRPNDYTLLAIPLFCVFLMLLLVGIIQDETAQLWAGSVIALLGATGTLLYALFFAKKVKQEIDAENKRLQHEFLVRKAIYHRLRFVEADFVVFDPLTGLWAYAEKHNITYLLTKLTRQEVKASV</sequence>
<name>A0A1S1HNV9_PROST</name>
<keyword evidence="3" id="KW-1185">Reference proteome</keyword>
<feature type="transmembrane region" description="Helical" evidence="1">
    <location>
        <begin position="71"/>
        <end position="92"/>
    </location>
</feature>
<evidence type="ECO:0000313" key="3">
    <source>
        <dbReference type="Proteomes" id="UP000179588"/>
    </source>
</evidence>
<evidence type="ECO:0000313" key="2">
    <source>
        <dbReference type="EMBL" id="OHT23101.1"/>
    </source>
</evidence>
<dbReference type="Proteomes" id="UP000179588">
    <property type="component" value="Unassembled WGS sequence"/>
</dbReference>
<feature type="transmembrane region" description="Helical" evidence="1">
    <location>
        <begin position="98"/>
        <end position="118"/>
    </location>
</feature>